<dbReference type="Gene3D" id="1.10.10.10">
    <property type="entry name" value="Winged helix-like DNA-binding domain superfamily/Winged helix DNA-binding domain"/>
    <property type="match status" value="1"/>
</dbReference>
<dbReference type="Pfam" id="PF13276">
    <property type="entry name" value="HTH_21"/>
    <property type="match status" value="1"/>
</dbReference>
<dbReference type="InterPro" id="IPR050900">
    <property type="entry name" value="Transposase_IS3/IS150/IS904"/>
</dbReference>
<dbReference type="PANTHER" id="PTHR46889:SF4">
    <property type="entry name" value="TRANSPOSASE INSO FOR INSERTION SEQUENCE ELEMENT IS911B-RELATED"/>
    <property type="match status" value="1"/>
</dbReference>
<accession>A0ABV7EZI2</accession>
<dbReference type="InterPro" id="IPR025948">
    <property type="entry name" value="HTH-like_dom"/>
</dbReference>
<keyword evidence="5" id="KW-1185">Reference proteome</keyword>
<evidence type="ECO:0000313" key="5">
    <source>
        <dbReference type="Proteomes" id="UP001595530"/>
    </source>
</evidence>
<dbReference type="InterPro" id="IPR036397">
    <property type="entry name" value="RNaseH_sf"/>
</dbReference>
<dbReference type="NCBIfam" id="NF033516">
    <property type="entry name" value="transpos_IS3"/>
    <property type="match status" value="1"/>
</dbReference>
<dbReference type="PANTHER" id="PTHR46889">
    <property type="entry name" value="TRANSPOSASE INSF FOR INSERTION SEQUENCE IS3B-RELATED"/>
    <property type="match status" value="1"/>
</dbReference>
<dbReference type="EMBL" id="JBHRTP010000011">
    <property type="protein sequence ID" value="MFC3107366.1"/>
    <property type="molecule type" value="Genomic_DNA"/>
</dbReference>
<evidence type="ECO:0000259" key="2">
    <source>
        <dbReference type="Pfam" id="PF00665"/>
    </source>
</evidence>
<gene>
    <name evidence="4" type="ORF">ACFOFO_05240</name>
</gene>
<evidence type="ECO:0000313" key="4">
    <source>
        <dbReference type="EMBL" id="MFC3107366.1"/>
    </source>
</evidence>
<feature type="domain" description="HTH-like" evidence="3">
    <location>
        <begin position="141"/>
        <end position="194"/>
    </location>
</feature>
<dbReference type="InterPro" id="IPR009057">
    <property type="entry name" value="Homeodomain-like_sf"/>
</dbReference>
<dbReference type="RefSeq" id="WP_390324452.1">
    <property type="nucleotide sequence ID" value="NZ_JBHRTP010000011.1"/>
</dbReference>
<dbReference type="InterPro" id="IPR012337">
    <property type="entry name" value="RNaseH-like_sf"/>
</dbReference>
<protein>
    <submittedName>
        <fullName evidence="4">IS3 family transposase</fullName>
    </submittedName>
</protein>
<reference evidence="5" key="1">
    <citation type="journal article" date="2019" name="Int. J. Syst. Evol. Microbiol.">
        <title>The Global Catalogue of Microorganisms (GCM) 10K type strain sequencing project: providing services to taxonomists for standard genome sequencing and annotation.</title>
        <authorList>
            <consortium name="The Broad Institute Genomics Platform"/>
            <consortium name="The Broad Institute Genome Sequencing Center for Infectious Disease"/>
            <person name="Wu L."/>
            <person name="Ma J."/>
        </authorList>
    </citation>
    <scope>NUCLEOTIDE SEQUENCE [LARGE SCALE GENOMIC DNA]</scope>
    <source>
        <strain evidence="5">KCTC 42986</strain>
    </source>
</reference>
<sequence length="307" mass="35162">MQSHRTPYPAEFRRKMIELVQAGRSPEELAEEFEPTAQTIYTWVAQAERDAGKRHDGLTSVEREELNRLKRENRQLKMEREILAKAAWFARETEALPDKGFVKANQAMYPVHTMCRLLEVSASGYYAWLGRPPSQHSRSDTQLLVHIRQIHERSKATYGMPRVRAELAMQGILVGGKRVARLMREAGLRGVRRRWIITTQRQERNRPAPDLVQRRFHATEPNRLWVADATYIPTAAGFLYLTMVLDVFSRRIVGWGMADHLRTELMLAALDMALLATAPPCGDSSFRPGLPIHFACIRAALPRHGRC</sequence>
<dbReference type="Pfam" id="PF00665">
    <property type="entry name" value="rve"/>
    <property type="match status" value="1"/>
</dbReference>
<feature type="domain" description="Integrase catalytic" evidence="2">
    <location>
        <begin position="219"/>
        <end position="278"/>
    </location>
</feature>
<organism evidence="4 5">
    <name type="scientific">Undibacterium arcticum</name>
    <dbReference type="NCBI Taxonomy" id="1762892"/>
    <lineage>
        <taxon>Bacteria</taxon>
        <taxon>Pseudomonadati</taxon>
        <taxon>Pseudomonadota</taxon>
        <taxon>Betaproteobacteria</taxon>
        <taxon>Burkholderiales</taxon>
        <taxon>Oxalobacteraceae</taxon>
        <taxon>Undibacterium</taxon>
    </lineage>
</organism>
<comment type="caution">
    <text evidence="4">The sequence shown here is derived from an EMBL/GenBank/DDBJ whole genome shotgun (WGS) entry which is preliminary data.</text>
</comment>
<keyword evidence="1" id="KW-0175">Coiled coil</keyword>
<evidence type="ECO:0000259" key="3">
    <source>
        <dbReference type="Pfam" id="PF13276"/>
    </source>
</evidence>
<dbReference type="Proteomes" id="UP001595530">
    <property type="component" value="Unassembled WGS sequence"/>
</dbReference>
<dbReference type="SUPFAM" id="SSF46689">
    <property type="entry name" value="Homeodomain-like"/>
    <property type="match status" value="1"/>
</dbReference>
<dbReference type="InterPro" id="IPR002514">
    <property type="entry name" value="Transposase_8"/>
</dbReference>
<dbReference type="Pfam" id="PF01527">
    <property type="entry name" value="HTH_Tnp_1"/>
    <property type="match status" value="1"/>
</dbReference>
<dbReference type="InterPro" id="IPR001584">
    <property type="entry name" value="Integrase_cat-core"/>
</dbReference>
<feature type="coiled-coil region" evidence="1">
    <location>
        <begin position="59"/>
        <end position="86"/>
    </location>
</feature>
<proteinExistence type="predicted"/>
<dbReference type="Gene3D" id="3.30.420.10">
    <property type="entry name" value="Ribonuclease H-like superfamily/Ribonuclease H"/>
    <property type="match status" value="1"/>
</dbReference>
<name>A0ABV7EZI2_9BURK</name>
<dbReference type="InterPro" id="IPR048020">
    <property type="entry name" value="Transpos_IS3"/>
</dbReference>
<dbReference type="InterPro" id="IPR036388">
    <property type="entry name" value="WH-like_DNA-bd_sf"/>
</dbReference>
<evidence type="ECO:0000256" key="1">
    <source>
        <dbReference type="SAM" id="Coils"/>
    </source>
</evidence>
<dbReference type="SUPFAM" id="SSF53098">
    <property type="entry name" value="Ribonuclease H-like"/>
    <property type="match status" value="1"/>
</dbReference>